<keyword evidence="2" id="KW-0560">Oxidoreductase</keyword>
<sequence length="255" mass="27118">MGTDERGRFTGKVALITGGTSGIGLATAELLVREGARVVVTGRSEERLAAARRHLGSVDRVLAIRADSAVLSDLDALMAQVRTQFRGVDVLFANAGTGVFKRTEEFTEEDFDCVVDVNFKGVFFTIQKALPLFRNGGSIVINCSASMHRGKPETSLYSATKAAVHNLARTLAADLAERQIRVNSVSPGYINTDMLNEATLGPAISAVLRSETVARRFGRAEEVAEAVAFLASPGASYVNGQDLLVDGGLVRSVSN</sequence>
<dbReference type="NCBIfam" id="NF005559">
    <property type="entry name" value="PRK07231.1"/>
    <property type="match status" value="1"/>
</dbReference>
<dbReference type="AlphaFoldDB" id="A0A7W7FWH0"/>
<feature type="domain" description="Ketoreductase" evidence="4">
    <location>
        <begin position="12"/>
        <end position="179"/>
    </location>
</feature>
<dbReference type="InterPro" id="IPR057326">
    <property type="entry name" value="KR_dom"/>
</dbReference>
<dbReference type="SMART" id="SM00822">
    <property type="entry name" value="PKS_KR"/>
    <property type="match status" value="1"/>
</dbReference>
<dbReference type="PANTHER" id="PTHR24321">
    <property type="entry name" value="DEHYDROGENASES, SHORT CHAIN"/>
    <property type="match status" value="1"/>
</dbReference>
<dbReference type="PRINTS" id="PR00081">
    <property type="entry name" value="GDHRDH"/>
</dbReference>
<dbReference type="PRINTS" id="PR00080">
    <property type="entry name" value="SDRFAMILY"/>
</dbReference>
<evidence type="ECO:0000259" key="4">
    <source>
        <dbReference type="SMART" id="SM00822"/>
    </source>
</evidence>
<organism evidence="5 6">
    <name type="scientific">Crossiella cryophila</name>
    <dbReference type="NCBI Taxonomy" id="43355"/>
    <lineage>
        <taxon>Bacteria</taxon>
        <taxon>Bacillati</taxon>
        <taxon>Actinomycetota</taxon>
        <taxon>Actinomycetes</taxon>
        <taxon>Pseudonocardiales</taxon>
        <taxon>Pseudonocardiaceae</taxon>
        <taxon>Crossiella</taxon>
    </lineage>
</organism>
<evidence type="ECO:0000256" key="1">
    <source>
        <dbReference type="ARBA" id="ARBA00006484"/>
    </source>
</evidence>
<name>A0A7W7FWH0_9PSEU</name>
<dbReference type="InterPro" id="IPR020904">
    <property type="entry name" value="Sc_DH/Rdtase_CS"/>
</dbReference>
<dbReference type="Pfam" id="PF13561">
    <property type="entry name" value="adh_short_C2"/>
    <property type="match status" value="1"/>
</dbReference>
<dbReference type="SUPFAM" id="SSF51735">
    <property type="entry name" value="NAD(P)-binding Rossmann-fold domains"/>
    <property type="match status" value="1"/>
</dbReference>
<dbReference type="FunFam" id="3.40.50.720:FF:000084">
    <property type="entry name" value="Short-chain dehydrogenase reductase"/>
    <property type="match status" value="1"/>
</dbReference>
<dbReference type="InterPro" id="IPR036291">
    <property type="entry name" value="NAD(P)-bd_dom_sf"/>
</dbReference>
<dbReference type="PANTHER" id="PTHR24321:SF8">
    <property type="entry name" value="ESTRADIOL 17-BETA-DEHYDROGENASE 8-RELATED"/>
    <property type="match status" value="1"/>
</dbReference>
<comment type="similarity">
    <text evidence="1">Belongs to the short-chain dehydrogenases/reductases (SDR) family.</text>
</comment>
<proteinExistence type="inferred from homology"/>
<evidence type="ECO:0000256" key="2">
    <source>
        <dbReference type="ARBA" id="ARBA00023002"/>
    </source>
</evidence>
<comment type="caution">
    <text evidence="5">The sequence shown here is derived from an EMBL/GenBank/DDBJ whole genome shotgun (WGS) entry which is preliminary data.</text>
</comment>
<protein>
    <submittedName>
        <fullName evidence="5">NAD(P)-dependent dehydrogenase (Short-subunit alcohol dehydrogenase family)</fullName>
    </submittedName>
</protein>
<accession>A0A7W7FWH0</accession>
<reference evidence="5 6" key="1">
    <citation type="submission" date="2020-08" db="EMBL/GenBank/DDBJ databases">
        <title>Sequencing the genomes of 1000 actinobacteria strains.</title>
        <authorList>
            <person name="Klenk H.-P."/>
        </authorList>
    </citation>
    <scope>NUCLEOTIDE SEQUENCE [LARGE SCALE GENOMIC DNA]</scope>
    <source>
        <strain evidence="5 6">DSM 44230</strain>
    </source>
</reference>
<dbReference type="RefSeq" id="WP_185003804.1">
    <property type="nucleotide sequence ID" value="NZ_BAAAUI010000044.1"/>
</dbReference>
<dbReference type="EMBL" id="JACHMH010000001">
    <property type="protein sequence ID" value="MBB4677919.1"/>
    <property type="molecule type" value="Genomic_DNA"/>
</dbReference>
<gene>
    <name evidence="5" type="ORF">HNR67_004037</name>
</gene>
<dbReference type="CDD" id="cd05233">
    <property type="entry name" value="SDR_c"/>
    <property type="match status" value="1"/>
</dbReference>
<keyword evidence="6" id="KW-1185">Reference proteome</keyword>
<dbReference type="Gene3D" id="3.40.50.720">
    <property type="entry name" value="NAD(P)-binding Rossmann-like Domain"/>
    <property type="match status" value="1"/>
</dbReference>
<keyword evidence="3" id="KW-0520">NAD</keyword>
<evidence type="ECO:0000313" key="5">
    <source>
        <dbReference type="EMBL" id="MBB4677919.1"/>
    </source>
</evidence>
<dbReference type="Proteomes" id="UP000533598">
    <property type="component" value="Unassembled WGS sequence"/>
</dbReference>
<dbReference type="PROSITE" id="PS00061">
    <property type="entry name" value="ADH_SHORT"/>
    <property type="match status" value="1"/>
</dbReference>
<dbReference type="GO" id="GO:0016491">
    <property type="term" value="F:oxidoreductase activity"/>
    <property type="evidence" value="ECO:0007669"/>
    <property type="project" value="UniProtKB-KW"/>
</dbReference>
<evidence type="ECO:0000256" key="3">
    <source>
        <dbReference type="ARBA" id="ARBA00023027"/>
    </source>
</evidence>
<dbReference type="InterPro" id="IPR002347">
    <property type="entry name" value="SDR_fam"/>
</dbReference>
<evidence type="ECO:0000313" key="6">
    <source>
        <dbReference type="Proteomes" id="UP000533598"/>
    </source>
</evidence>